<evidence type="ECO:0008006" key="4">
    <source>
        <dbReference type="Google" id="ProtNLM"/>
    </source>
</evidence>
<keyword evidence="1" id="KW-0812">Transmembrane</keyword>
<dbReference type="eggNOG" id="COG2832">
    <property type="taxonomic scope" value="Bacteria"/>
</dbReference>
<keyword evidence="1" id="KW-1133">Transmembrane helix</keyword>
<feature type="transmembrane region" description="Helical" evidence="1">
    <location>
        <begin position="6"/>
        <end position="39"/>
    </location>
</feature>
<dbReference type="STRING" id="1280954.HPO_11699"/>
<dbReference type="Proteomes" id="UP000027100">
    <property type="component" value="Unassembled WGS sequence"/>
</dbReference>
<gene>
    <name evidence="2" type="ORF">HPO_11699</name>
</gene>
<evidence type="ECO:0000313" key="3">
    <source>
        <dbReference type="Proteomes" id="UP000027100"/>
    </source>
</evidence>
<comment type="caution">
    <text evidence="2">The sequence shown here is derived from an EMBL/GenBank/DDBJ whole genome shotgun (WGS) entry which is preliminary data.</text>
</comment>
<accession>A0A062VI90</accession>
<sequence length="129" mass="14100">MTRPLLILVGLIFTGLAIIGAILPGMPTTVFLIVALWAFARSSERMTRWLERIPILKTALQEARRFEERRAVRPEVKRVAVGFAWGSAVVTAGFTQSLTKPLVLVVALAAVAATVVMILIPTDREPPPL</sequence>
<dbReference type="PANTHER" id="PTHR35813">
    <property type="entry name" value="INNER MEMBRANE PROTEIN YBAN"/>
    <property type="match status" value="1"/>
</dbReference>
<organism evidence="2 3">
    <name type="scientific">Hyphomonas polymorpha PS728</name>
    <dbReference type="NCBI Taxonomy" id="1280954"/>
    <lineage>
        <taxon>Bacteria</taxon>
        <taxon>Pseudomonadati</taxon>
        <taxon>Pseudomonadota</taxon>
        <taxon>Alphaproteobacteria</taxon>
        <taxon>Hyphomonadales</taxon>
        <taxon>Hyphomonadaceae</taxon>
        <taxon>Hyphomonas</taxon>
    </lineage>
</organism>
<reference evidence="2 3" key="1">
    <citation type="journal article" date="2014" name="Antonie Van Leeuwenhoek">
        <title>Hyphomonas beringensis sp. nov. and Hyphomonas chukchiensis sp. nov., isolated from surface seawater of the Bering Sea and Chukchi Sea.</title>
        <authorList>
            <person name="Li C."/>
            <person name="Lai Q."/>
            <person name="Li G."/>
            <person name="Dong C."/>
            <person name="Wang J."/>
            <person name="Liao Y."/>
            <person name="Shao Z."/>
        </authorList>
    </citation>
    <scope>NUCLEOTIDE SEQUENCE [LARGE SCALE GENOMIC DNA]</scope>
    <source>
        <strain evidence="2 3">PS728</strain>
    </source>
</reference>
<proteinExistence type="predicted"/>
<dbReference type="AlphaFoldDB" id="A0A062VI90"/>
<evidence type="ECO:0000256" key="1">
    <source>
        <dbReference type="SAM" id="Phobius"/>
    </source>
</evidence>
<dbReference type="GO" id="GO:0005886">
    <property type="term" value="C:plasma membrane"/>
    <property type="evidence" value="ECO:0007669"/>
    <property type="project" value="TreeGrafter"/>
</dbReference>
<protein>
    <recommendedName>
        <fullName evidence="4">Transmembrane protein</fullName>
    </recommendedName>
</protein>
<dbReference type="EMBL" id="ARYM01000012">
    <property type="protein sequence ID" value="KCZ98265.1"/>
    <property type="molecule type" value="Genomic_DNA"/>
</dbReference>
<dbReference type="PATRIC" id="fig|1280954.3.peg.2370"/>
<dbReference type="OrthoDB" id="9816293at2"/>
<evidence type="ECO:0000313" key="2">
    <source>
        <dbReference type="EMBL" id="KCZ98265.1"/>
    </source>
</evidence>
<keyword evidence="1" id="KW-0472">Membrane</keyword>
<name>A0A062VI90_9PROT</name>
<dbReference type="Pfam" id="PF04304">
    <property type="entry name" value="DUF454"/>
    <property type="match status" value="1"/>
</dbReference>
<dbReference type="RefSeq" id="WP_035598808.1">
    <property type="nucleotide sequence ID" value="NZ_ARYM01000012.1"/>
</dbReference>
<keyword evidence="3" id="KW-1185">Reference proteome</keyword>
<feature type="transmembrane region" description="Helical" evidence="1">
    <location>
        <begin position="102"/>
        <end position="120"/>
    </location>
</feature>
<dbReference type="PANTHER" id="PTHR35813:SF1">
    <property type="entry name" value="INNER MEMBRANE PROTEIN YBAN"/>
    <property type="match status" value="1"/>
</dbReference>
<dbReference type="InterPro" id="IPR007401">
    <property type="entry name" value="DUF454"/>
</dbReference>